<sequence length="70" mass="8057">MTTHAWQSQWHLWERIQTALLAVEPFLDDDALLRSEIADLNVVLPSLHNPEQLHSSLSEDKVLAKLVEKE</sequence>
<name>A0A0F8XQZ1_9ZZZZ</name>
<proteinExistence type="predicted"/>
<organism evidence="1">
    <name type="scientific">marine sediment metagenome</name>
    <dbReference type="NCBI Taxonomy" id="412755"/>
    <lineage>
        <taxon>unclassified sequences</taxon>
        <taxon>metagenomes</taxon>
        <taxon>ecological metagenomes</taxon>
    </lineage>
</organism>
<reference evidence="1" key="1">
    <citation type="journal article" date="2015" name="Nature">
        <title>Complex archaea that bridge the gap between prokaryotes and eukaryotes.</title>
        <authorList>
            <person name="Spang A."/>
            <person name="Saw J.H."/>
            <person name="Jorgensen S.L."/>
            <person name="Zaremba-Niedzwiedzka K."/>
            <person name="Martijn J."/>
            <person name="Lind A.E."/>
            <person name="van Eijk R."/>
            <person name="Schleper C."/>
            <person name="Guy L."/>
            <person name="Ettema T.J."/>
        </authorList>
    </citation>
    <scope>NUCLEOTIDE SEQUENCE</scope>
</reference>
<evidence type="ECO:0000313" key="1">
    <source>
        <dbReference type="EMBL" id="KKK71358.1"/>
    </source>
</evidence>
<dbReference type="EMBL" id="LAZR01057776">
    <property type="protein sequence ID" value="KKK71358.1"/>
    <property type="molecule type" value="Genomic_DNA"/>
</dbReference>
<dbReference type="AlphaFoldDB" id="A0A0F8XQZ1"/>
<gene>
    <name evidence="1" type="ORF">LCGC14_2914690</name>
</gene>
<accession>A0A0F8XQZ1</accession>
<protein>
    <submittedName>
        <fullName evidence="1">Uncharacterized protein</fullName>
    </submittedName>
</protein>
<comment type="caution">
    <text evidence="1">The sequence shown here is derived from an EMBL/GenBank/DDBJ whole genome shotgun (WGS) entry which is preliminary data.</text>
</comment>